<comment type="caution">
    <text evidence="1">The sequence shown here is derived from an EMBL/GenBank/DDBJ whole genome shotgun (WGS) entry which is preliminary data.</text>
</comment>
<reference evidence="1" key="1">
    <citation type="journal article" date="2021" name="Proc. Natl. Acad. Sci. U.S.A.">
        <title>Three genomes in the algal genus Volvox reveal the fate of a haploid sex-determining region after a transition to homothallism.</title>
        <authorList>
            <person name="Yamamoto K."/>
            <person name="Hamaji T."/>
            <person name="Kawai-Toyooka H."/>
            <person name="Matsuzaki R."/>
            <person name="Takahashi F."/>
            <person name="Nishimura Y."/>
            <person name="Kawachi M."/>
            <person name="Noguchi H."/>
            <person name="Minakuchi Y."/>
            <person name="Umen J.G."/>
            <person name="Toyoda A."/>
            <person name="Nozaki H."/>
        </authorList>
    </citation>
    <scope>NUCLEOTIDE SEQUENCE</scope>
    <source>
        <strain evidence="1">NIES-3786</strain>
    </source>
</reference>
<accession>A0A8J4C811</accession>
<feature type="non-terminal residue" evidence="1">
    <location>
        <position position="102"/>
    </location>
</feature>
<dbReference type="AlphaFoldDB" id="A0A8J4C811"/>
<protein>
    <submittedName>
        <fullName evidence="1">Uncharacterized protein</fullName>
    </submittedName>
</protein>
<sequence length="102" mass="10941">NTPSYILGPSCLLNKLCLLLPPHNVQSGIALTHSAYIASNRKGTELVVVHAVGVQVPDVNLHAGMVLGRDELVGPRALARDVEVDDLALVVDHFDDLPTDLR</sequence>
<evidence type="ECO:0000313" key="2">
    <source>
        <dbReference type="Proteomes" id="UP000747110"/>
    </source>
</evidence>
<proteinExistence type="predicted"/>
<dbReference type="EMBL" id="BNCP01000006">
    <property type="protein sequence ID" value="GIL75032.1"/>
    <property type="molecule type" value="Genomic_DNA"/>
</dbReference>
<gene>
    <name evidence="1" type="ORF">Vretifemale_4876</name>
</gene>
<keyword evidence="2" id="KW-1185">Reference proteome</keyword>
<evidence type="ECO:0000313" key="1">
    <source>
        <dbReference type="EMBL" id="GIL75032.1"/>
    </source>
</evidence>
<dbReference type="Proteomes" id="UP000747110">
    <property type="component" value="Unassembled WGS sequence"/>
</dbReference>
<name>A0A8J4C811_9CHLO</name>
<organism evidence="1 2">
    <name type="scientific">Volvox reticuliferus</name>
    <dbReference type="NCBI Taxonomy" id="1737510"/>
    <lineage>
        <taxon>Eukaryota</taxon>
        <taxon>Viridiplantae</taxon>
        <taxon>Chlorophyta</taxon>
        <taxon>core chlorophytes</taxon>
        <taxon>Chlorophyceae</taxon>
        <taxon>CS clade</taxon>
        <taxon>Chlamydomonadales</taxon>
        <taxon>Volvocaceae</taxon>
        <taxon>Volvox</taxon>
    </lineage>
</organism>